<comment type="caution">
    <text evidence="1">The sequence shown here is derived from an EMBL/GenBank/DDBJ whole genome shotgun (WGS) entry which is preliminary data.</text>
</comment>
<reference evidence="1 2" key="1">
    <citation type="journal article" date="2021" name="Nat. Plants">
        <title>The Taxus genome provides insights into paclitaxel biosynthesis.</title>
        <authorList>
            <person name="Xiong X."/>
            <person name="Gou J."/>
            <person name="Liao Q."/>
            <person name="Li Y."/>
            <person name="Zhou Q."/>
            <person name="Bi G."/>
            <person name="Li C."/>
            <person name="Du R."/>
            <person name="Wang X."/>
            <person name="Sun T."/>
            <person name="Guo L."/>
            <person name="Liang H."/>
            <person name="Lu P."/>
            <person name="Wu Y."/>
            <person name="Zhang Z."/>
            <person name="Ro D.K."/>
            <person name="Shang Y."/>
            <person name="Huang S."/>
            <person name="Yan J."/>
        </authorList>
    </citation>
    <scope>NUCLEOTIDE SEQUENCE [LARGE SCALE GENOMIC DNA]</scope>
    <source>
        <strain evidence="1">Ta-2019</strain>
    </source>
</reference>
<accession>A0AA38CHT6</accession>
<gene>
    <name evidence="1" type="ORF">KI387_031338</name>
</gene>
<evidence type="ECO:0000313" key="2">
    <source>
        <dbReference type="Proteomes" id="UP000824469"/>
    </source>
</evidence>
<evidence type="ECO:0000313" key="1">
    <source>
        <dbReference type="EMBL" id="KAH9299656.1"/>
    </source>
</evidence>
<name>A0AA38CHT6_TAXCH</name>
<protein>
    <submittedName>
        <fullName evidence="1">Uncharacterized protein</fullName>
    </submittedName>
</protein>
<organism evidence="1 2">
    <name type="scientific">Taxus chinensis</name>
    <name type="common">Chinese yew</name>
    <name type="synonym">Taxus wallichiana var. chinensis</name>
    <dbReference type="NCBI Taxonomy" id="29808"/>
    <lineage>
        <taxon>Eukaryota</taxon>
        <taxon>Viridiplantae</taxon>
        <taxon>Streptophyta</taxon>
        <taxon>Embryophyta</taxon>
        <taxon>Tracheophyta</taxon>
        <taxon>Spermatophyta</taxon>
        <taxon>Pinopsida</taxon>
        <taxon>Pinidae</taxon>
        <taxon>Conifers II</taxon>
        <taxon>Cupressales</taxon>
        <taxon>Taxaceae</taxon>
        <taxon>Taxus</taxon>
    </lineage>
</organism>
<dbReference type="Proteomes" id="UP000824469">
    <property type="component" value="Unassembled WGS sequence"/>
</dbReference>
<dbReference type="AlphaFoldDB" id="A0AA38CHT6"/>
<sequence length="55" mass="5952">MLSSVPEPWTALCLPPSFGFSPTDQHLASDGLHYMHTLALGKLHSQTDFGTAAHM</sequence>
<keyword evidence="2" id="KW-1185">Reference proteome</keyword>
<proteinExistence type="predicted"/>
<feature type="non-terminal residue" evidence="1">
    <location>
        <position position="55"/>
    </location>
</feature>
<dbReference type="EMBL" id="JAHRHJ020000010">
    <property type="protein sequence ID" value="KAH9299656.1"/>
    <property type="molecule type" value="Genomic_DNA"/>
</dbReference>